<reference evidence="3" key="1">
    <citation type="submission" date="2006-10" db="EMBL/GenBank/DDBJ databases">
        <authorList>
            <person name="Amadeo P."/>
            <person name="Zhao Q."/>
            <person name="Wortman J."/>
            <person name="Fraser-Liggett C."/>
            <person name="Carlton J."/>
        </authorList>
    </citation>
    <scope>NUCLEOTIDE SEQUENCE</scope>
    <source>
        <strain evidence="3">G3</strain>
    </source>
</reference>
<evidence type="ECO:0000259" key="2">
    <source>
        <dbReference type="Pfam" id="PF10416"/>
    </source>
</evidence>
<dbReference type="InterPro" id="IPR018845">
    <property type="entry name" value="Initiator-bd"/>
</dbReference>
<proteinExistence type="predicted"/>
<dbReference type="InParanoid" id="A2DTR9"/>
<sequence length="253" mass="28616">MNMLNFPTATDNKVIGWSSNHGGEVVHCEQSFLMPQQKPKSTKLDSLPSIQSASPPPEPKKPEEVRIPEETRSEEEENDTVQEEPEIPLAPNSGNLIIKPNELGFIPPERWENVPTVEFSSLQSVYFPKRSSKKLRFEQKLWNALLLTQKYPSLKPVIGVEWITNDVIRVEVNTLAKLLGISKATSALCSPQGSFPSHGFVEIVKQDGGSYMFNNSENVRYYQHESGCFRSDSTQEDLDKCKWTSKNKHSGFY</sequence>
<reference evidence="3" key="2">
    <citation type="journal article" date="2007" name="Science">
        <title>Draft genome sequence of the sexually transmitted pathogen Trichomonas vaginalis.</title>
        <authorList>
            <person name="Carlton J.M."/>
            <person name="Hirt R.P."/>
            <person name="Silva J.C."/>
            <person name="Delcher A.L."/>
            <person name="Schatz M."/>
            <person name="Zhao Q."/>
            <person name="Wortman J.R."/>
            <person name="Bidwell S.L."/>
            <person name="Alsmark U.C.M."/>
            <person name="Besteiro S."/>
            <person name="Sicheritz-Ponten T."/>
            <person name="Noel C.J."/>
            <person name="Dacks J.B."/>
            <person name="Foster P.G."/>
            <person name="Simillion C."/>
            <person name="Van de Peer Y."/>
            <person name="Miranda-Saavedra D."/>
            <person name="Barton G.J."/>
            <person name="Westrop G.D."/>
            <person name="Mueller S."/>
            <person name="Dessi D."/>
            <person name="Fiori P.L."/>
            <person name="Ren Q."/>
            <person name="Paulsen I."/>
            <person name="Zhang H."/>
            <person name="Bastida-Corcuera F.D."/>
            <person name="Simoes-Barbosa A."/>
            <person name="Brown M.T."/>
            <person name="Hayes R.D."/>
            <person name="Mukherjee M."/>
            <person name="Okumura C.Y."/>
            <person name="Schneider R."/>
            <person name="Smith A.J."/>
            <person name="Vanacova S."/>
            <person name="Villalvazo M."/>
            <person name="Haas B.J."/>
            <person name="Pertea M."/>
            <person name="Feldblyum T.V."/>
            <person name="Utterback T.R."/>
            <person name="Shu C.L."/>
            <person name="Osoegawa K."/>
            <person name="de Jong P.J."/>
            <person name="Hrdy I."/>
            <person name="Horvathova L."/>
            <person name="Zubacova Z."/>
            <person name="Dolezal P."/>
            <person name="Malik S.B."/>
            <person name="Logsdon J.M. Jr."/>
            <person name="Henze K."/>
            <person name="Gupta A."/>
            <person name="Wang C.C."/>
            <person name="Dunne R.L."/>
            <person name="Upcroft J.A."/>
            <person name="Upcroft P."/>
            <person name="White O."/>
            <person name="Salzberg S.L."/>
            <person name="Tang P."/>
            <person name="Chiu C.-H."/>
            <person name="Lee Y.-S."/>
            <person name="Embley T.M."/>
            <person name="Coombs G.H."/>
            <person name="Mottram J.C."/>
            <person name="Tachezy J."/>
            <person name="Fraser-Liggett C.M."/>
            <person name="Johnson P.J."/>
        </authorList>
    </citation>
    <scope>NUCLEOTIDE SEQUENCE [LARGE SCALE GENOMIC DNA]</scope>
    <source>
        <strain evidence="3">G3</strain>
    </source>
</reference>
<dbReference type="Pfam" id="PF10416">
    <property type="entry name" value="IBD"/>
    <property type="match status" value="1"/>
</dbReference>
<keyword evidence="4" id="KW-1185">Reference proteome</keyword>
<feature type="compositionally biased region" description="Acidic residues" evidence="1">
    <location>
        <begin position="72"/>
        <end position="86"/>
    </location>
</feature>
<organism evidence="3 4">
    <name type="scientific">Trichomonas vaginalis (strain ATCC PRA-98 / G3)</name>
    <dbReference type="NCBI Taxonomy" id="412133"/>
    <lineage>
        <taxon>Eukaryota</taxon>
        <taxon>Metamonada</taxon>
        <taxon>Parabasalia</taxon>
        <taxon>Trichomonadida</taxon>
        <taxon>Trichomonadidae</taxon>
        <taxon>Trichomonas</taxon>
    </lineage>
</organism>
<gene>
    <name evidence="3" type="ORF">TVAG_341100</name>
</gene>
<dbReference type="Gene3D" id="1.10.10.10">
    <property type="entry name" value="Winged helix-like DNA-binding domain superfamily/Winged helix DNA-binding domain"/>
    <property type="match status" value="1"/>
</dbReference>
<name>A2DTR9_TRIV3</name>
<evidence type="ECO:0000256" key="1">
    <source>
        <dbReference type="SAM" id="MobiDB-lite"/>
    </source>
</evidence>
<feature type="compositionally biased region" description="Basic and acidic residues" evidence="1">
    <location>
        <begin position="58"/>
        <end position="71"/>
    </location>
</feature>
<evidence type="ECO:0000313" key="3">
    <source>
        <dbReference type="EMBL" id="EAY16216.1"/>
    </source>
</evidence>
<dbReference type="Proteomes" id="UP000001542">
    <property type="component" value="Unassembled WGS sequence"/>
</dbReference>
<dbReference type="EMBL" id="DS113245">
    <property type="protein sequence ID" value="EAY16216.1"/>
    <property type="molecule type" value="Genomic_DNA"/>
</dbReference>
<dbReference type="InterPro" id="IPR036388">
    <property type="entry name" value="WH-like_DNA-bd_sf"/>
</dbReference>
<dbReference type="AlphaFoldDB" id="A2DTR9"/>
<protein>
    <recommendedName>
        <fullName evidence="2">Initiator binding domain-containing protein</fullName>
    </recommendedName>
</protein>
<dbReference type="VEuPathDB" id="TrichDB:TVAG_341100"/>
<dbReference type="KEGG" id="tva:4774224"/>
<dbReference type="OrthoDB" id="10538662at2759"/>
<accession>A2DTR9</accession>
<evidence type="ECO:0000313" key="4">
    <source>
        <dbReference type="Proteomes" id="UP000001542"/>
    </source>
</evidence>
<feature type="region of interest" description="Disordered" evidence="1">
    <location>
        <begin position="29"/>
        <end position="95"/>
    </location>
</feature>
<dbReference type="VEuPathDB" id="TrichDB:TVAGG3_1037190"/>
<feature type="domain" description="Initiator binding" evidence="2">
    <location>
        <begin position="120"/>
        <end position="208"/>
    </location>
</feature>
<dbReference type="RefSeq" id="XP_001328439.1">
    <property type="nucleotide sequence ID" value="XM_001328404.1"/>
</dbReference>